<sequence length="186" mass="22016">MRKDKITIEDIDTFDDYKMEYVWERTKLDMESRDGWLYLGADASNPSFAKLGLTMGDLISRSYSSGNPNYYLFCAFKCRHDISLNELKIVENNILNRLEDLYRYSDGSTKRMRFYESRILSECFCDVNFIGFFQDLHYEIYENYRSYFVISGMDDGFGGTNGEFVDCLFSSTLSDPHFYRKMIIQY</sequence>
<dbReference type="OrthoDB" id="7042091at2"/>
<organism evidence="1 2">
    <name type="scientific">Pseudomonas caspiana</name>
    <dbReference type="NCBI Taxonomy" id="1451454"/>
    <lineage>
        <taxon>Bacteria</taxon>
        <taxon>Pseudomonadati</taxon>
        <taxon>Pseudomonadota</taxon>
        <taxon>Gammaproteobacteria</taxon>
        <taxon>Pseudomonadales</taxon>
        <taxon>Pseudomonadaceae</taxon>
        <taxon>Pseudomonas</taxon>
    </lineage>
</organism>
<dbReference type="EMBL" id="LOHF01000002">
    <property type="protein sequence ID" value="OUM75109.1"/>
    <property type="molecule type" value="Genomic_DNA"/>
</dbReference>
<comment type="caution">
    <text evidence="1">The sequence shown here is derived from an EMBL/GenBank/DDBJ whole genome shotgun (WGS) entry which is preliminary data.</text>
</comment>
<evidence type="ECO:0000313" key="2">
    <source>
        <dbReference type="Proteomes" id="UP000195440"/>
    </source>
</evidence>
<dbReference type="AlphaFoldDB" id="A0A1Y3P5P2"/>
<reference evidence="1 2" key="1">
    <citation type="journal article" date="2017" name="Syst. Appl. Microbiol.">
        <title>Pseudomonas caspiana sp. nov., a citrus pathogen in the Pseudomonas syringae phylogenetic group.</title>
        <authorList>
            <person name="Busquets A."/>
            <person name="Gomila M."/>
            <person name="Beiki F."/>
            <person name="Mulet M."/>
            <person name="Rahimian H."/>
            <person name="Garcia-Valdes E."/>
            <person name="Lalucat J."/>
        </authorList>
    </citation>
    <scope>NUCLEOTIDE SEQUENCE [LARGE SCALE GENOMIC DNA]</scope>
    <source>
        <strain evidence="1 2">FBF102</strain>
    </source>
</reference>
<name>A0A1Y3P5P2_9PSED</name>
<evidence type="ECO:0000313" key="1">
    <source>
        <dbReference type="EMBL" id="OUM75109.1"/>
    </source>
</evidence>
<dbReference type="RefSeq" id="WP_087264548.1">
    <property type="nucleotide sequence ID" value="NZ_JBJGBV010000005.1"/>
</dbReference>
<dbReference type="Proteomes" id="UP000195440">
    <property type="component" value="Unassembled WGS sequence"/>
</dbReference>
<keyword evidence="2" id="KW-1185">Reference proteome</keyword>
<accession>A0A1Y3P5P2</accession>
<protein>
    <submittedName>
        <fullName evidence="1">Uncharacterized protein</fullName>
    </submittedName>
</protein>
<proteinExistence type="predicted"/>
<gene>
    <name evidence="1" type="ORF">AUC60_02575</name>
</gene>